<dbReference type="OrthoDB" id="9799230at2"/>
<dbReference type="GO" id="GO:0030313">
    <property type="term" value="C:cell envelope"/>
    <property type="evidence" value="ECO:0007669"/>
    <property type="project" value="UniProtKB-SubCell"/>
</dbReference>
<comment type="subcellular location">
    <subcellularLocation>
        <location evidence="1">Cell envelope</location>
    </subcellularLocation>
</comment>
<dbReference type="InterPro" id="IPR013740">
    <property type="entry name" value="Redoxin"/>
</dbReference>
<dbReference type="Pfam" id="PF08534">
    <property type="entry name" value="Redoxin"/>
    <property type="match status" value="1"/>
</dbReference>
<dbReference type="EMBL" id="PVWJ01000028">
    <property type="protein sequence ID" value="PSB03616.1"/>
    <property type="molecule type" value="Genomic_DNA"/>
</dbReference>
<sequence length="180" mass="19869">MKKITRVAVVIAAITFVAGAIYTEGLGFFPTANKAESNNPVYALSFPDKDKNAYDFSQLRGKVAVVNFWATWCGPCRDEMPDLNQLSQDYKDRDVVFIGIAADDAEQVGEFLESTKVEYKIVTAEFDAIPLSQSLGNNNSVLPFTLIIDQTGKILDRHVGRIKSDEIRSIVDAALTSKQN</sequence>
<dbReference type="InterPro" id="IPR050553">
    <property type="entry name" value="Thioredoxin_ResA/DsbE_sf"/>
</dbReference>
<keyword evidence="2" id="KW-0201">Cytochrome c-type biogenesis</keyword>
<dbReference type="AlphaFoldDB" id="A0A2T1C5U6"/>
<dbReference type="RefSeq" id="WP_106288059.1">
    <property type="nucleotide sequence ID" value="NZ_CAWNTC010000249.1"/>
</dbReference>
<feature type="domain" description="Thioredoxin" evidence="3">
    <location>
        <begin position="35"/>
        <end position="176"/>
    </location>
</feature>
<dbReference type="CDD" id="cd02966">
    <property type="entry name" value="TlpA_like_family"/>
    <property type="match status" value="1"/>
</dbReference>
<dbReference type="Gene3D" id="3.40.30.10">
    <property type="entry name" value="Glutaredoxin"/>
    <property type="match status" value="1"/>
</dbReference>
<evidence type="ECO:0000256" key="2">
    <source>
        <dbReference type="ARBA" id="ARBA00022748"/>
    </source>
</evidence>
<accession>A0A2T1C5U6</accession>
<dbReference type="PROSITE" id="PS00194">
    <property type="entry name" value="THIOREDOXIN_1"/>
    <property type="match status" value="1"/>
</dbReference>
<reference evidence="4 5" key="2">
    <citation type="submission" date="2018-03" db="EMBL/GenBank/DDBJ databases">
        <title>The ancient ancestry and fast evolution of plastids.</title>
        <authorList>
            <person name="Moore K.R."/>
            <person name="Magnabosco C."/>
            <person name="Momper L."/>
            <person name="Gold D.A."/>
            <person name="Bosak T."/>
            <person name="Fournier G.P."/>
        </authorList>
    </citation>
    <scope>NUCLEOTIDE SEQUENCE [LARGE SCALE GENOMIC DNA]</scope>
    <source>
        <strain evidence="4 5">CCAP 1448/3</strain>
    </source>
</reference>
<organism evidence="4 5">
    <name type="scientific">Merismopedia glauca CCAP 1448/3</name>
    <dbReference type="NCBI Taxonomy" id="1296344"/>
    <lineage>
        <taxon>Bacteria</taxon>
        <taxon>Bacillati</taxon>
        <taxon>Cyanobacteriota</taxon>
        <taxon>Cyanophyceae</taxon>
        <taxon>Synechococcales</taxon>
        <taxon>Merismopediaceae</taxon>
        <taxon>Merismopedia</taxon>
    </lineage>
</organism>
<comment type="caution">
    <text evidence="4">The sequence shown here is derived from an EMBL/GenBank/DDBJ whole genome shotgun (WGS) entry which is preliminary data.</text>
</comment>
<dbReference type="GO" id="GO:0016491">
    <property type="term" value="F:oxidoreductase activity"/>
    <property type="evidence" value="ECO:0007669"/>
    <property type="project" value="InterPro"/>
</dbReference>
<evidence type="ECO:0000313" key="4">
    <source>
        <dbReference type="EMBL" id="PSB03616.1"/>
    </source>
</evidence>
<protein>
    <submittedName>
        <fullName evidence="4">Redoxin</fullName>
    </submittedName>
</protein>
<evidence type="ECO:0000313" key="5">
    <source>
        <dbReference type="Proteomes" id="UP000238762"/>
    </source>
</evidence>
<dbReference type="PANTHER" id="PTHR42852">
    <property type="entry name" value="THIOL:DISULFIDE INTERCHANGE PROTEIN DSBE"/>
    <property type="match status" value="1"/>
</dbReference>
<dbReference type="InterPro" id="IPR036249">
    <property type="entry name" value="Thioredoxin-like_sf"/>
</dbReference>
<dbReference type="InterPro" id="IPR013766">
    <property type="entry name" value="Thioredoxin_domain"/>
</dbReference>
<gene>
    <name evidence="4" type="ORF">C7B64_07720</name>
</gene>
<name>A0A2T1C5U6_9CYAN</name>
<dbReference type="InterPro" id="IPR017937">
    <property type="entry name" value="Thioredoxin_CS"/>
</dbReference>
<dbReference type="PANTHER" id="PTHR42852:SF13">
    <property type="entry name" value="PROTEIN DIPZ"/>
    <property type="match status" value="1"/>
</dbReference>
<evidence type="ECO:0000259" key="3">
    <source>
        <dbReference type="PROSITE" id="PS51352"/>
    </source>
</evidence>
<keyword evidence="5" id="KW-1185">Reference proteome</keyword>
<reference evidence="4 5" key="1">
    <citation type="submission" date="2018-02" db="EMBL/GenBank/DDBJ databases">
        <authorList>
            <person name="Cohen D.B."/>
            <person name="Kent A.D."/>
        </authorList>
    </citation>
    <scope>NUCLEOTIDE SEQUENCE [LARGE SCALE GENOMIC DNA]</scope>
    <source>
        <strain evidence="4 5">CCAP 1448/3</strain>
    </source>
</reference>
<evidence type="ECO:0000256" key="1">
    <source>
        <dbReference type="ARBA" id="ARBA00004196"/>
    </source>
</evidence>
<dbReference type="Proteomes" id="UP000238762">
    <property type="component" value="Unassembled WGS sequence"/>
</dbReference>
<dbReference type="SUPFAM" id="SSF52833">
    <property type="entry name" value="Thioredoxin-like"/>
    <property type="match status" value="1"/>
</dbReference>
<proteinExistence type="predicted"/>
<dbReference type="PROSITE" id="PS51352">
    <property type="entry name" value="THIOREDOXIN_2"/>
    <property type="match status" value="1"/>
</dbReference>
<dbReference type="GO" id="GO:0017004">
    <property type="term" value="P:cytochrome complex assembly"/>
    <property type="evidence" value="ECO:0007669"/>
    <property type="project" value="UniProtKB-KW"/>
</dbReference>